<evidence type="ECO:0000256" key="1">
    <source>
        <dbReference type="ARBA" id="ARBA00004141"/>
    </source>
</evidence>
<protein>
    <submittedName>
        <fullName evidence="6">RTA1 like protein</fullName>
    </submittedName>
</protein>
<keyword evidence="3 5" id="KW-1133">Transmembrane helix</keyword>
<gene>
    <name evidence="6" type="ORF">BO78DRAFT_341880</name>
</gene>
<dbReference type="Proteomes" id="UP000248423">
    <property type="component" value="Unassembled WGS sequence"/>
</dbReference>
<accession>A0A319FIN4</accession>
<evidence type="ECO:0000313" key="6">
    <source>
        <dbReference type="EMBL" id="PYI07313.1"/>
    </source>
</evidence>
<keyword evidence="7" id="KW-1185">Reference proteome</keyword>
<keyword evidence="4 5" id="KW-0472">Membrane</keyword>
<name>A0A319FIN4_ASPSB</name>
<dbReference type="OrthoDB" id="3358017at2759"/>
<organism evidence="6 7">
    <name type="scientific">Aspergillus sclerotiicarbonarius (strain CBS 121057 / IBT 28362)</name>
    <dbReference type="NCBI Taxonomy" id="1448318"/>
    <lineage>
        <taxon>Eukaryota</taxon>
        <taxon>Fungi</taxon>
        <taxon>Dikarya</taxon>
        <taxon>Ascomycota</taxon>
        <taxon>Pezizomycotina</taxon>
        <taxon>Eurotiomycetes</taxon>
        <taxon>Eurotiomycetidae</taxon>
        <taxon>Eurotiales</taxon>
        <taxon>Aspergillaceae</taxon>
        <taxon>Aspergillus</taxon>
        <taxon>Aspergillus subgen. Circumdati</taxon>
    </lineage>
</organism>
<dbReference type="EMBL" id="KZ826343">
    <property type="protein sequence ID" value="PYI07313.1"/>
    <property type="molecule type" value="Genomic_DNA"/>
</dbReference>
<dbReference type="AlphaFoldDB" id="A0A319FIN4"/>
<evidence type="ECO:0000256" key="4">
    <source>
        <dbReference type="ARBA" id="ARBA00023136"/>
    </source>
</evidence>
<feature type="transmembrane region" description="Helical" evidence="5">
    <location>
        <begin position="15"/>
        <end position="35"/>
    </location>
</feature>
<evidence type="ECO:0000256" key="3">
    <source>
        <dbReference type="ARBA" id="ARBA00022989"/>
    </source>
</evidence>
<feature type="transmembrane region" description="Helical" evidence="5">
    <location>
        <begin position="42"/>
        <end position="65"/>
    </location>
</feature>
<feature type="transmembrane region" description="Helical" evidence="5">
    <location>
        <begin position="77"/>
        <end position="97"/>
    </location>
</feature>
<dbReference type="GO" id="GO:0016020">
    <property type="term" value="C:membrane"/>
    <property type="evidence" value="ECO:0007669"/>
    <property type="project" value="UniProtKB-SubCell"/>
</dbReference>
<dbReference type="VEuPathDB" id="FungiDB:BO78DRAFT_341880"/>
<feature type="transmembrane region" description="Helical" evidence="5">
    <location>
        <begin position="230"/>
        <end position="251"/>
    </location>
</feature>
<dbReference type="PANTHER" id="PTHR31465">
    <property type="entry name" value="PROTEIN RTA1-RELATED"/>
    <property type="match status" value="1"/>
</dbReference>
<dbReference type="Pfam" id="PF04479">
    <property type="entry name" value="RTA1"/>
    <property type="match status" value="1"/>
</dbReference>
<dbReference type="InterPro" id="IPR007568">
    <property type="entry name" value="RTA1"/>
</dbReference>
<comment type="subcellular location">
    <subcellularLocation>
        <location evidence="1">Membrane</location>
        <topology evidence="1">Multi-pass membrane protein</topology>
    </subcellularLocation>
</comment>
<proteinExistence type="predicted"/>
<sequence>MVMSKYMGTYNYEPSYPAAIVFAVFFGITTLAHGIQLFWTKTWFFVAFFIGGLFEVIGYISRAISANEAPNYSITPGTIQTVFILIAPSLFAASIYMELGRIIIMTGGEQYAIVRPSWITKIFLIGDVVSFVAQAGGAASLEDSFESGERMIKIGLGVQVSFFGLFMITAAIFHYRLRPNTSRLILPKVLPWEKHMLVLYGTSLLIFVRSIFRLAEYTGGESSPLLQHEYYVYIFDAVLMLFVMGVFNAFYPAQINEALRARQVELANLSTASEG</sequence>
<evidence type="ECO:0000256" key="5">
    <source>
        <dbReference type="SAM" id="Phobius"/>
    </source>
</evidence>
<dbReference type="STRING" id="1448318.A0A319FIN4"/>
<feature type="transmembrane region" description="Helical" evidence="5">
    <location>
        <begin position="151"/>
        <end position="175"/>
    </location>
</feature>
<keyword evidence="2 5" id="KW-0812">Transmembrane</keyword>
<dbReference type="PANTHER" id="PTHR31465:SF1">
    <property type="entry name" value="PROTEIN RTA1-RELATED"/>
    <property type="match status" value="1"/>
</dbReference>
<evidence type="ECO:0000256" key="2">
    <source>
        <dbReference type="ARBA" id="ARBA00022692"/>
    </source>
</evidence>
<reference evidence="6 7" key="1">
    <citation type="submission" date="2018-02" db="EMBL/GenBank/DDBJ databases">
        <title>The genomes of Aspergillus section Nigri reveals drivers in fungal speciation.</title>
        <authorList>
            <consortium name="DOE Joint Genome Institute"/>
            <person name="Vesth T.C."/>
            <person name="Nybo J."/>
            <person name="Theobald S."/>
            <person name="Brandl J."/>
            <person name="Frisvad J.C."/>
            <person name="Nielsen K.F."/>
            <person name="Lyhne E.K."/>
            <person name="Kogle M.E."/>
            <person name="Kuo A."/>
            <person name="Riley R."/>
            <person name="Clum A."/>
            <person name="Nolan M."/>
            <person name="Lipzen A."/>
            <person name="Salamov A."/>
            <person name="Henrissat B."/>
            <person name="Wiebenga A."/>
            <person name="De vries R.P."/>
            <person name="Grigoriev I.V."/>
            <person name="Mortensen U.H."/>
            <person name="Andersen M.R."/>
            <person name="Baker S.E."/>
        </authorList>
    </citation>
    <scope>NUCLEOTIDE SEQUENCE [LARGE SCALE GENOMIC DNA]</scope>
    <source>
        <strain evidence="6 7">CBS 121057</strain>
    </source>
</reference>
<feature type="transmembrane region" description="Helical" evidence="5">
    <location>
        <begin position="196"/>
        <end position="215"/>
    </location>
</feature>
<feature type="transmembrane region" description="Helical" evidence="5">
    <location>
        <begin position="118"/>
        <end position="139"/>
    </location>
</feature>
<evidence type="ECO:0000313" key="7">
    <source>
        <dbReference type="Proteomes" id="UP000248423"/>
    </source>
</evidence>